<protein>
    <recommendedName>
        <fullName evidence="6">SOSS complex subunit A homolog</fullName>
    </recommendedName>
</protein>
<evidence type="ECO:0000313" key="12">
    <source>
        <dbReference type="Proteomes" id="UP000318571"/>
    </source>
</evidence>
<feature type="compositionally biased region" description="Polar residues" evidence="8">
    <location>
        <begin position="1131"/>
        <end position="1140"/>
    </location>
</feature>
<comment type="caution">
    <text evidence="11">The sequence shown here is derived from an EMBL/GenBank/DDBJ whole genome shotgun (WGS) entry which is preliminary data.</text>
</comment>
<evidence type="ECO:0000256" key="8">
    <source>
        <dbReference type="SAM" id="MobiDB-lite"/>
    </source>
</evidence>
<comment type="subcellular location">
    <subcellularLocation>
        <location evidence="2">Cytoplasm</location>
    </subcellularLocation>
    <subcellularLocation>
        <location evidence="1">Nucleus</location>
    </subcellularLocation>
</comment>
<proteinExistence type="inferred from homology"/>
<evidence type="ECO:0000256" key="4">
    <source>
        <dbReference type="ARBA" id="ARBA00022490"/>
    </source>
</evidence>
<name>A0A553NFT7_TIGCA</name>
<feature type="domain" description="Integrator complex subunit 3 N-terminal" evidence="9">
    <location>
        <begin position="187"/>
        <end position="590"/>
    </location>
</feature>
<gene>
    <name evidence="11" type="ORF">TCAL_03578</name>
</gene>
<feature type="compositionally biased region" description="Polar residues" evidence="8">
    <location>
        <begin position="633"/>
        <end position="648"/>
    </location>
</feature>
<feature type="compositionally biased region" description="Basic residues" evidence="8">
    <location>
        <begin position="1183"/>
        <end position="1192"/>
    </location>
</feature>
<evidence type="ECO:0000256" key="1">
    <source>
        <dbReference type="ARBA" id="ARBA00004123"/>
    </source>
</evidence>
<feature type="compositionally biased region" description="Polar residues" evidence="8">
    <location>
        <begin position="46"/>
        <end position="56"/>
    </location>
</feature>
<feature type="compositionally biased region" description="Gly residues" evidence="8">
    <location>
        <begin position="1167"/>
        <end position="1176"/>
    </location>
</feature>
<dbReference type="EMBL" id="VCGU01000458">
    <property type="protein sequence ID" value="TRY64322.1"/>
    <property type="molecule type" value="Genomic_DNA"/>
</dbReference>
<sequence length="1226" mass="137048">MPHFYGHREPPLDVQANAAVSGPPKVQRAQCDTYPEALGPLPTAAPQRNANLSSGGHPSRGGSAASQRGSRPRPRPRGTGHGQKAGGFQSMDHSLGGSVVVSSGALVMGVTGMTGSGLGSGHGGGAGVKKGGSPSAPRLFMTSVIESRDDLEERHDRCFALVQALVTDKTEKESNDALAGAVSKDPKTHEDICLGLMIGVLSDAESAPRYFRDLTLVARDGLIAVYTHLTHLVLEKYPKLFPAAKQQLLWLTREMIKSSVTGMENIVWNLMRQIAGGDVSRPNLWLADQLLDIFVEHRAWLEKFPFLLASVVYTYLRVIEDHFHVDKLREKEVKFVISLIRERFTDVMVIGRDLVRVLQYVAKIPEFQDLWQDMIHHPRTLSPSFTGITQLMHTRTSRRFLQSRITPEMEKKLVFFTSQVRFGTHKRYQDWFQRQYLSTPESQSLRCDLIRFIVGVIHPTNELLGSDIIPRWAIIGWLLTTCTIQVASSNAKLALFYDWLFFVPDKDNIMNIEPAILVMQHSMRHHPNITATLLDFLCRIIVNFHPKEQEKVRSGIYNSLNTIVEKRVVSSLSPLFDNSRLDKELRALIRERFAPFFPKESAEPLPQVDRDEDADGSARFSDEDDEENAHSKGGSTSHNATPNSNAVKSSGQGHSSSPSSPNKKNHTGRRQSSGDESESGNGSDELPVEELDDDIKETLKELKAETECEKRCELIDNLVKTVISEQLDFEQCSALASQLTDVIPEEFEGRIFPENPTLENIEDSIGRPLFVLFRSLCEMSDSDQRTILLQILAELYTLQLRIGYYLLYFLSADKAHPRSAKEKASIYKDLCEAIDEKFSLDICLVNDMRQCQEDDVNLFVYLVPEIFTNFPKHSVGNVNLLYLVVACVDGRQVQTLVCHIIAKDFVMFKKDSFPAILQTSLTWETFEQYALWQLTAAHDLPIDCVLPLVPKLSFSQHSEALTSVLLLLKQERPTNDLLKHLLTREAETGDRFVSAALIYWMHEYDDKLGDIISNHLSKQSSAGPGKRKRNQPSALKNGALSHSAELCLHHLDDLRQICKQYEFFNLQSIQSALHQAKQACTDTQKKKFMDLFAMVDSDSEPDEPSSNNKRRKDSKSTSNSVSKSPGKGKQPKNNVSATKVSESSDESSEGSEENEKPSSRGSAGKQQRGGGGGGRVTSGNTNNKRKRAKKVSSYKISTDETSEDEEVLAKKVPKKKKKVSPPSDSD</sequence>
<feature type="compositionally biased region" description="Low complexity" evidence="8">
    <location>
        <begin position="1116"/>
        <end position="1127"/>
    </location>
</feature>
<reference evidence="11 12" key="1">
    <citation type="journal article" date="2018" name="Nat. Ecol. Evol.">
        <title>Genomic signatures of mitonuclear coevolution across populations of Tigriopus californicus.</title>
        <authorList>
            <person name="Barreto F.S."/>
            <person name="Watson E.T."/>
            <person name="Lima T.G."/>
            <person name="Willett C.S."/>
            <person name="Edmands S."/>
            <person name="Li W."/>
            <person name="Burton R.S."/>
        </authorList>
    </citation>
    <scope>NUCLEOTIDE SEQUENCE [LARGE SCALE GENOMIC DNA]</scope>
    <source>
        <strain evidence="11 12">San Diego</strain>
    </source>
</reference>
<feature type="region of interest" description="Disordered" evidence="8">
    <location>
        <begin position="1096"/>
        <end position="1226"/>
    </location>
</feature>
<feature type="compositionally biased region" description="Acidic residues" evidence="8">
    <location>
        <begin position="1143"/>
        <end position="1152"/>
    </location>
</feature>
<feature type="domain" description="Ints3-like C-terminal" evidence="10">
    <location>
        <begin position="699"/>
        <end position="1094"/>
    </location>
</feature>
<dbReference type="STRING" id="6832.A0A553NFT7"/>
<dbReference type="Pfam" id="PF10189">
    <property type="entry name" value="Ints3_N"/>
    <property type="match status" value="1"/>
</dbReference>
<feature type="region of interest" description="Disordered" evidence="8">
    <location>
        <begin position="600"/>
        <end position="692"/>
    </location>
</feature>
<feature type="compositionally biased region" description="Low complexity" evidence="8">
    <location>
        <begin position="60"/>
        <end position="69"/>
    </location>
</feature>
<evidence type="ECO:0000256" key="3">
    <source>
        <dbReference type="ARBA" id="ARBA00006130"/>
    </source>
</evidence>
<evidence type="ECO:0000256" key="5">
    <source>
        <dbReference type="ARBA" id="ARBA00023242"/>
    </source>
</evidence>
<dbReference type="PANTHER" id="PTHR13587:SF7">
    <property type="entry name" value="INTEGRATOR COMPLEX SUBUNIT 3"/>
    <property type="match status" value="1"/>
</dbReference>
<evidence type="ECO:0000259" key="10">
    <source>
        <dbReference type="Pfam" id="PF24566"/>
    </source>
</evidence>
<evidence type="ECO:0000256" key="7">
    <source>
        <dbReference type="ARBA" id="ARBA00054331"/>
    </source>
</evidence>
<feature type="region of interest" description="Disordered" evidence="8">
    <location>
        <begin position="1"/>
        <end position="92"/>
    </location>
</feature>
<dbReference type="PANTHER" id="PTHR13587">
    <property type="entry name" value="INTEGRATOR COMPLEX SUBUNIT 3"/>
    <property type="match status" value="1"/>
</dbReference>
<keyword evidence="5" id="KW-0539">Nucleus</keyword>
<dbReference type="InterPro" id="IPR045334">
    <property type="entry name" value="INTS3"/>
</dbReference>
<dbReference type="Pfam" id="PF24566">
    <property type="entry name" value="HEAT_Ints3_C"/>
    <property type="match status" value="1"/>
</dbReference>
<evidence type="ECO:0000256" key="2">
    <source>
        <dbReference type="ARBA" id="ARBA00004496"/>
    </source>
</evidence>
<comment type="function">
    <text evidence="7">Component of the integrator complex, a multiprotein complex that terminates RNA polymerase II (Pol II) transcription in the promoter-proximal region of genes. The integrator complex provides a quality checkpoint during transcription elongation by driving premature transcription termination of transcripts that are unfavorably configured for transcriptional elongation: the complex terminates transcription by (1) catalyzing dephosphorylation of the C-terminal domain (CTD) of Pol II subunit Polr2A/Rbp1 and Spt5, and (2) degrading the exiting nascent RNA transcript via endonuclease activity. The integrator complex is also involved in the 3'-end processing of the U7 snRNA, and also the spliceosomal snRNAs U1, U2, U4 and U5.</text>
</comment>
<keyword evidence="4" id="KW-0963">Cytoplasm</keyword>
<evidence type="ECO:0000259" key="9">
    <source>
        <dbReference type="Pfam" id="PF10189"/>
    </source>
</evidence>
<feature type="compositionally biased region" description="Basic and acidic residues" evidence="8">
    <location>
        <begin position="1"/>
        <end position="11"/>
    </location>
</feature>
<feature type="compositionally biased region" description="Low complexity" evidence="8">
    <location>
        <begin position="649"/>
        <end position="662"/>
    </location>
</feature>
<dbReference type="OMA" id="NCKMALF"/>
<dbReference type="GO" id="GO:0005634">
    <property type="term" value="C:nucleus"/>
    <property type="evidence" value="ECO:0007669"/>
    <property type="project" value="UniProtKB-SubCell"/>
</dbReference>
<evidence type="ECO:0000256" key="6">
    <source>
        <dbReference type="ARBA" id="ARBA00032741"/>
    </source>
</evidence>
<accession>A0A553NFT7</accession>
<dbReference type="InterPro" id="IPR019333">
    <property type="entry name" value="INTS3_N"/>
</dbReference>
<dbReference type="GO" id="GO:0005737">
    <property type="term" value="C:cytoplasm"/>
    <property type="evidence" value="ECO:0007669"/>
    <property type="project" value="UniProtKB-SubCell"/>
</dbReference>
<comment type="similarity">
    <text evidence="3">Belongs to the Integrator subunit 3 family.</text>
</comment>
<keyword evidence="12" id="KW-1185">Reference proteome</keyword>
<dbReference type="Proteomes" id="UP000318571">
    <property type="component" value="Chromosome 10"/>
</dbReference>
<organism evidence="11 12">
    <name type="scientific">Tigriopus californicus</name>
    <name type="common">Marine copepod</name>
    <dbReference type="NCBI Taxonomy" id="6832"/>
    <lineage>
        <taxon>Eukaryota</taxon>
        <taxon>Metazoa</taxon>
        <taxon>Ecdysozoa</taxon>
        <taxon>Arthropoda</taxon>
        <taxon>Crustacea</taxon>
        <taxon>Multicrustacea</taxon>
        <taxon>Hexanauplia</taxon>
        <taxon>Copepoda</taxon>
        <taxon>Harpacticoida</taxon>
        <taxon>Harpacticidae</taxon>
        <taxon>Tigriopus</taxon>
    </lineage>
</organism>
<dbReference type="InterPro" id="IPR056518">
    <property type="entry name" value="HEAT_Ints3_C"/>
</dbReference>
<dbReference type="AlphaFoldDB" id="A0A553NFT7"/>
<evidence type="ECO:0000313" key="11">
    <source>
        <dbReference type="EMBL" id="TRY64322.1"/>
    </source>
</evidence>